<feature type="domain" description="CCHC-type" evidence="3">
    <location>
        <begin position="99"/>
        <end position="114"/>
    </location>
</feature>
<dbReference type="GO" id="GO:0003676">
    <property type="term" value="F:nucleic acid binding"/>
    <property type="evidence" value="ECO:0007669"/>
    <property type="project" value="InterPro"/>
</dbReference>
<dbReference type="GO" id="GO:0008270">
    <property type="term" value="F:zinc ion binding"/>
    <property type="evidence" value="ECO:0007669"/>
    <property type="project" value="UniProtKB-KW"/>
</dbReference>
<proteinExistence type="predicted"/>
<dbReference type="SMART" id="SM00343">
    <property type="entry name" value="ZnF_C2HC"/>
    <property type="match status" value="1"/>
</dbReference>
<evidence type="ECO:0000256" key="1">
    <source>
        <dbReference type="PROSITE-ProRule" id="PRU00047"/>
    </source>
</evidence>
<reference evidence="4 5" key="2">
    <citation type="submission" date="2013-11" db="EMBL/GenBank/DDBJ databases">
        <title>The Genome Sequence of Phytophthora parasitica INRA-310.</title>
        <authorList>
            <consortium name="The Broad Institute Genomics Platform"/>
            <person name="Russ C."/>
            <person name="Tyler B."/>
            <person name="Panabieres F."/>
            <person name="Shan W."/>
            <person name="Tripathy S."/>
            <person name="Grunwald N."/>
            <person name="Machado M."/>
            <person name="Johnson C.S."/>
            <person name="Arredondo F."/>
            <person name="Hong C."/>
            <person name="Coffey M."/>
            <person name="Young S.K."/>
            <person name="Zeng Q."/>
            <person name="Gargeya S."/>
            <person name="Fitzgerald M."/>
            <person name="Abouelleil A."/>
            <person name="Alvarado L."/>
            <person name="Chapman S.B."/>
            <person name="Gainer-Dewar J."/>
            <person name="Goldberg J."/>
            <person name="Griggs A."/>
            <person name="Gujja S."/>
            <person name="Hansen M."/>
            <person name="Howarth C."/>
            <person name="Imamovic A."/>
            <person name="Ireland A."/>
            <person name="Larimer J."/>
            <person name="McCowan C."/>
            <person name="Murphy C."/>
            <person name="Pearson M."/>
            <person name="Poon T.W."/>
            <person name="Priest M."/>
            <person name="Roberts A."/>
            <person name="Saif S."/>
            <person name="Shea T."/>
            <person name="Sykes S."/>
            <person name="Wortman J."/>
            <person name="Nusbaum C."/>
            <person name="Birren B."/>
        </authorList>
    </citation>
    <scope>NUCLEOTIDE SEQUENCE [LARGE SCALE GENOMIC DNA]</scope>
    <source>
        <strain evidence="4 5">INRA-310</strain>
    </source>
</reference>
<dbReference type="VEuPathDB" id="FungiDB:PPTG_12143"/>
<dbReference type="Gene3D" id="4.10.60.10">
    <property type="entry name" value="Zinc finger, CCHC-type"/>
    <property type="match status" value="1"/>
</dbReference>
<dbReference type="RefSeq" id="XP_008906085.1">
    <property type="nucleotide sequence ID" value="XM_008907837.1"/>
</dbReference>
<evidence type="ECO:0000259" key="3">
    <source>
        <dbReference type="PROSITE" id="PS50158"/>
    </source>
</evidence>
<reference evidence="5" key="1">
    <citation type="submission" date="2011-12" db="EMBL/GenBank/DDBJ databases">
        <authorList>
            <consortium name="The Broad Institute Genome Sequencing Platform"/>
            <person name="Russ C."/>
            <person name="Tyler B."/>
            <person name="Panabieres F."/>
            <person name="Shan W."/>
            <person name="Tripathy S."/>
            <person name="Grunwald N."/>
            <person name="Machado M."/>
            <person name="Young S.K."/>
            <person name="Zeng Q."/>
            <person name="Gargeya S."/>
            <person name="Fitzgerald M."/>
            <person name="Haas B."/>
            <person name="Abouelleil A."/>
            <person name="Alvarado L."/>
            <person name="Arachchi H.M."/>
            <person name="Berlin A."/>
            <person name="Chapman S.B."/>
            <person name="Gearin G."/>
            <person name="Goldberg J."/>
            <person name="Griggs A."/>
            <person name="Gujja S."/>
            <person name="Hansen M."/>
            <person name="Heiman D."/>
            <person name="Howarth C."/>
            <person name="Larimer J."/>
            <person name="Lui A."/>
            <person name="MacDonald P.J.P."/>
            <person name="McCowen C."/>
            <person name="Montmayeur A."/>
            <person name="Murphy C."/>
            <person name="Neiman D."/>
            <person name="Pearson M."/>
            <person name="Priest M."/>
            <person name="Roberts A."/>
            <person name="Saif S."/>
            <person name="Shea T."/>
            <person name="Sisk P."/>
            <person name="Stolte C."/>
            <person name="Sykes S."/>
            <person name="Wortman J."/>
            <person name="Nusbaum C."/>
            <person name="Birren B."/>
        </authorList>
    </citation>
    <scope>NUCLEOTIDE SEQUENCE [LARGE SCALE GENOMIC DNA]</scope>
    <source>
        <strain evidence="5">INRA-310</strain>
    </source>
</reference>
<dbReference type="GeneID" id="20181631"/>
<keyword evidence="1" id="KW-0479">Metal-binding</keyword>
<protein>
    <recommendedName>
        <fullName evidence="3">CCHC-type domain-containing protein</fullName>
    </recommendedName>
</protein>
<dbReference type="InterPro" id="IPR036875">
    <property type="entry name" value="Znf_CCHC_sf"/>
</dbReference>
<dbReference type="Proteomes" id="UP000018817">
    <property type="component" value="Unassembled WGS sequence"/>
</dbReference>
<dbReference type="Pfam" id="PF00098">
    <property type="entry name" value="zf-CCHC"/>
    <property type="match status" value="1"/>
</dbReference>
<evidence type="ECO:0000256" key="2">
    <source>
        <dbReference type="SAM" id="MobiDB-lite"/>
    </source>
</evidence>
<evidence type="ECO:0000313" key="4">
    <source>
        <dbReference type="EMBL" id="ETN08337.1"/>
    </source>
</evidence>
<gene>
    <name evidence="4" type="ORF">PPTG_12143</name>
</gene>
<dbReference type="OrthoDB" id="123661at2759"/>
<dbReference type="EMBL" id="KI669588">
    <property type="protein sequence ID" value="ETN08337.1"/>
    <property type="molecule type" value="Genomic_DNA"/>
</dbReference>
<organism evidence="4 5">
    <name type="scientific">Phytophthora nicotianae (strain INRA-310)</name>
    <name type="common">Phytophthora parasitica</name>
    <dbReference type="NCBI Taxonomy" id="761204"/>
    <lineage>
        <taxon>Eukaryota</taxon>
        <taxon>Sar</taxon>
        <taxon>Stramenopiles</taxon>
        <taxon>Oomycota</taxon>
        <taxon>Peronosporomycetes</taxon>
        <taxon>Peronosporales</taxon>
        <taxon>Peronosporaceae</taxon>
        <taxon>Phytophthora</taxon>
    </lineage>
</organism>
<dbReference type="SUPFAM" id="SSF57756">
    <property type="entry name" value="Retrovirus zinc finger-like domains"/>
    <property type="match status" value="1"/>
</dbReference>
<dbReference type="AlphaFoldDB" id="W2Q5D8"/>
<dbReference type="PROSITE" id="PS50158">
    <property type="entry name" value="ZF_CCHC"/>
    <property type="match status" value="1"/>
</dbReference>
<feature type="compositionally biased region" description="Polar residues" evidence="2">
    <location>
        <begin position="70"/>
        <end position="81"/>
    </location>
</feature>
<accession>W2Q5D8</accession>
<keyword evidence="1" id="KW-0862">Zinc</keyword>
<keyword evidence="1" id="KW-0863">Zinc-finger</keyword>
<dbReference type="InterPro" id="IPR001878">
    <property type="entry name" value="Znf_CCHC"/>
</dbReference>
<evidence type="ECO:0000313" key="5">
    <source>
        <dbReference type="Proteomes" id="UP000018817"/>
    </source>
</evidence>
<feature type="region of interest" description="Disordered" evidence="2">
    <location>
        <begin position="41"/>
        <end position="84"/>
    </location>
</feature>
<name>W2Q5D8_PHYN3</name>
<feature type="compositionally biased region" description="Basic and acidic residues" evidence="2">
    <location>
        <begin position="41"/>
        <end position="61"/>
    </location>
</feature>
<sequence length="122" mass="13663">MSEAHQVSTYCDGLKRATQAYVKLQNATPLSEAIDKAAKYEMSHLSGEHKATREKPRREQQPVDGRAPASSATRSPFSKESFNPGHFVPAEQTKVGYVCYFCKKPGHFKRDCKKLKSDEGKD</sequence>